<dbReference type="Pfam" id="PF01189">
    <property type="entry name" value="Methyltr_RsmB-F"/>
    <property type="match status" value="1"/>
</dbReference>
<keyword evidence="3 5" id="KW-0949">S-adenosyl-L-methionine</keyword>
<comment type="caution">
    <text evidence="5">Lacks conserved residue(s) required for the propagation of feature annotation.</text>
</comment>
<keyword evidence="2 5" id="KW-0808">Transferase</keyword>
<keyword evidence="1 5" id="KW-0489">Methyltransferase</keyword>
<dbReference type="InterPro" id="IPR023267">
    <property type="entry name" value="RCMT"/>
</dbReference>
<evidence type="ECO:0000313" key="8">
    <source>
        <dbReference type="Proteomes" id="UP000887566"/>
    </source>
</evidence>
<keyword evidence="4 5" id="KW-0694">RNA-binding</keyword>
<evidence type="ECO:0000256" key="5">
    <source>
        <dbReference type="PROSITE-ProRule" id="PRU01023"/>
    </source>
</evidence>
<evidence type="ECO:0000313" key="9">
    <source>
        <dbReference type="WBParaSite" id="PSAMB.scaffold1898size26856.g15514.t1"/>
    </source>
</evidence>
<feature type="domain" description="SAM-dependent MTase RsmB/NOP-type" evidence="7">
    <location>
        <begin position="54"/>
        <end position="306"/>
    </location>
</feature>
<feature type="region of interest" description="Disordered" evidence="6">
    <location>
        <begin position="1"/>
        <end position="22"/>
    </location>
</feature>
<dbReference type="InterPro" id="IPR049560">
    <property type="entry name" value="MeTrfase_RsmB-F_NOP2_cat"/>
</dbReference>
<dbReference type="GO" id="GO:0000049">
    <property type="term" value="F:tRNA binding"/>
    <property type="evidence" value="ECO:0007669"/>
    <property type="project" value="TreeGrafter"/>
</dbReference>
<evidence type="ECO:0000256" key="2">
    <source>
        <dbReference type="ARBA" id="ARBA00022679"/>
    </source>
</evidence>
<accession>A0A914VEG4</accession>
<feature type="binding site" evidence="5">
    <location>
        <position position="204"/>
    </location>
    <ligand>
        <name>S-adenosyl-L-methionine</name>
        <dbReference type="ChEBI" id="CHEBI:59789"/>
    </ligand>
</feature>
<dbReference type="SUPFAM" id="SSF53335">
    <property type="entry name" value="S-adenosyl-L-methionine-dependent methyltransferases"/>
    <property type="match status" value="1"/>
</dbReference>
<dbReference type="InterPro" id="IPR029063">
    <property type="entry name" value="SAM-dependent_MTases_sf"/>
</dbReference>
<dbReference type="Proteomes" id="UP000887566">
    <property type="component" value="Unplaced"/>
</dbReference>
<dbReference type="WBParaSite" id="PSAMB.scaffold1898size26856.g15514.t1">
    <property type="protein sequence ID" value="PSAMB.scaffold1898size26856.g15514.t1"/>
    <property type="gene ID" value="PSAMB.scaffold1898size26856.g15514"/>
</dbReference>
<dbReference type="FunFam" id="3.40.50.150:FF:000271">
    <property type="entry name" value="NOL1/NOP2/Sun family protein"/>
    <property type="match status" value="1"/>
</dbReference>
<dbReference type="GO" id="GO:0016428">
    <property type="term" value="F:tRNA (cytidine-5-)-methyltransferase activity"/>
    <property type="evidence" value="ECO:0007669"/>
    <property type="project" value="TreeGrafter"/>
</dbReference>
<dbReference type="GO" id="GO:0030488">
    <property type="term" value="P:tRNA methylation"/>
    <property type="evidence" value="ECO:0007669"/>
    <property type="project" value="TreeGrafter"/>
</dbReference>
<name>A0A914VEG4_9BILA</name>
<dbReference type="PANTHER" id="PTHR22808:SF1">
    <property type="entry name" value="RNA CYTOSINE-C(5)-METHYLTRANSFERASE NSUN2-RELATED"/>
    <property type="match status" value="1"/>
</dbReference>
<evidence type="ECO:0000256" key="4">
    <source>
        <dbReference type="ARBA" id="ARBA00022884"/>
    </source>
</evidence>
<comment type="similarity">
    <text evidence="5">Belongs to the class I-like SAM-binding methyltransferase superfamily. RsmB/NOP family.</text>
</comment>
<dbReference type="GO" id="GO:0005634">
    <property type="term" value="C:nucleus"/>
    <property type="evidence" value="ECO:0007669"/>
    <property type="project" value="TreeGrafter"/>
</dbReference>
<feature type="binding site" evidence="5">
    <location>
        <position position="261"/>
    </location>
    <ligand>
        <name>S-adenosyl-L-methionine</name>
        <dbReference type="ChEBI" id="CHEBI:59789"/>
    </ligand>
</feature>
<feature type="binding site" evidence="5">
    <location>
        <begin position="172"/>
        <end position="178"/>
    </location>
    <ligand>
        <name>S-adenosyl-L-methionine</name>
        <dbReference type="ChEBI" id="CHEBI:59789"/>
    </ligand>
</feature>
<dbReference type="PRINTS" id="PR02008">
    <property type="entry name" value="RCMTFAMILY"/>
</dbReference>
<dbReference type="Gene3D" id="3.40.50.150">
    <property type="entry name" value="Vaccinia Virus protein VP39"/>
    <property type="match status" value="1"/>
</dbReference>
<reference evidence="9" key="1">
    <citation type="submission" date="2022-11" db="UniProtKB">
        <authorList>
            <consortium name="WormBaseParasite"/>
        </authorList>
    </citation>
    <scope>IDENTIFICATION</scope>
</reference>
<evidence type="ECO:0000256" key="6">
    <source>
        <dbReference type="SAM" id="MobiDB-lite"/>
    </source>
</evidence>
<evidence type="ECO:0000259" key="7">
    <source>
        <dbReference type="PROSITE" id="PS51686"/>
    </source>
</evidence>
<organism evidence="8 9">
    <name type="scientific">Plectus sambesii</name>
    <dbReference type="NCBI Taxonomy" id="2011161"/>
    <lineage>
        <taxon>Eukaryota</taxon>
        <taxon>Metazoa</taxon>
        <taxon>Ecdysozoa</taxon>
        <taxon>Nematoda</taxon>
        <taxon>Chromadorea</taxon>
        <taxon>Plectida</taxon>
        <taxon>Plectina</taxon>
        <taxon>Plectoidea</taxon>
        <taxon>Plectidae</taxon>
        <taxon>Plectus</taxon>
    </lineage>
</organism>
<protein>
    <submittedName>
        <fullName evidence="9">SAM-dependent MTase RsmB/NOP-type domain-containing protein</fullName>
    </submittedName>
</protein>
<keyword evidence="8" id="KW-1185">Reference proteome</keyword>
<feature type="binding site" evidence="5">
    <location>
        <position position="232"/>
    </location>
    <ligand>
        <name>S-adenosyl-L-methionine</name>
        <dbReference type="ChEBI" id="CHEBI:59789"/>
    </ligand>
</feature>
<proteinExistence type="inferred from homology"/>
<evidence type="ECO:0000256" key="1">
    <source>
        <dbReference type="ARBA" id="ARBA00022603"/>
    </source>
</evidence>
<evidence type="ECO:0000256" key="3">
    <source>
        <dbReference type="ARBA" id="ARBA00022691"/>
    </source>
</evidence>
<dbReference type="PANTHER" id="PTHR22808">
    <property type="entry name" value="NCL1 YEAST -RELATED NOL1/NOP2/FMU SUN DOMAIN-CONTAINING"/>
    <property type="match status" value="1"/>
</dbReference>
<dbReference type="PROSITE" id="PS51686">
    <property type="entry name" value="SAM_MT_RSMB_NOP"/>
    <property type="match status" value="1"/>
</dbReference>
<dbReference type="AlphaFoldDB" id="A0A914VEG4"/>
<dbReference type="InterPro" id="IPR001678">
    <property type="entry name" value="MeTrfase_RsmB-F_NOP2_dom"/>
</dbReference>
<dbReference type="GO" id="GO:0005737">
    <property type="term" value="C:cytoplasm"/>
    <property type="evidence" value="ECO:0007669"/>
    <property type="project" value="TreeGrafter"/>
</dbReference>
<feature type="compositionally biased region" description="Basic residues" evidence="6">
    <location>
        <begin position="1"/>
        <end position="16"/>
    </location>
</feature>
<sequence length="306" mass="34703">MGRHGIRGKDRKKNKKPNGFPRNYELVAHDRTSEAFVKFYQAQGIIPPEEWDAFIAALKRELPSSFRLVGCKKEADVLRDILNTRYISQLEGIEVEEEEIEPPKPLPWYPNNLAYQMKMSRTVIRKNTILNKLHNFLVTETELGNISRQETVSMIPPLLLDVEPHHKVFDMCAAPGSKTMQLIEMLHSAGDSQAVPEGFVLANDVDNTRCYLLVHQALKRMPTPCALVVNHDATSMPRIRIDEAESANSAKFLTFDRVLCDVVCSGDGTLRKNPDLWRKWNPNLGNGVHKTQFKIAKRGMEMLAVG</sequence>